<dbReference type="Proteomes" id="UP001215280">
    <property type="component" value="Unassembled WGS sequence"/>
</dbReference>
<reference evidence="1" key="1">
    <citation type="submission" date="2023-03" db="EMBL/GenBank/DDBJ databases">
        <title>Massive genome expansion in bonnet fungi (Mycena s.s.) driven by repeated elements and novel gene families across ecological guilds.</title>
        <authorList>
            <consortium name="Lawrence Berkeley National Laboratory"/>
            <person name="Harder C.B."/>
            <person name="Miyauchi S."/>
            <person name="Viragh M."/>
            <person name="Kuo A."/>
            <person name="Thoen E."/>
            <person name="Andreopoulos B."/>
            <person name="Lu D."/>
            <person name="Skrede I."/>
            <person name="Drula E."/>
            <person name="Henrissat B."/>
            <person name="Morin E."/>
            <person name="Kohler A."/>
            <person name="Barry K."/>
            <person name="LaButti K."/>
            <person name="Morin E."/>
            <person name="Salamov A."/>
            <person name="Lipzen A."/>
            <person name="Mereny Z."/>
            <person name="Hegedus B."/>
            <person name="Baldrian P."/>
            <person name="Stursova M."/>
            <person name="Weitz H."/>
            <person name="Taylor A."/>
            <person name="Grigoriev I.V."/>
            <person name="Nagy L.G."/>
            <person name="Martin F."/>
            <person name="Kauserud H."/>
        </authorList>
    </citation>
    <scope>NUCLEOTIDE SEQUENCE</scope>
    <source>
        <strain evidence="1">CBHHK188m</strain>
    </source>
</reference>
<dbReference type="EMBL" id="JARJLG010000008">
    <property type="protein sequence ID" value="KAJ7778751.1"/>
    <property type="molecule type" value="Genomic_DNA"/>
</dbReference>
<comment type="caution">
    <text evidence="1">The sequence shown here is derived from an EMBL/GenBank/DDBJ whole genome shotgun (WGS) entry which is preliminary data.</text>
</comment>
<dbReference type="AlphaFoldDB" id="A0AAD7K7M8"/>
<evidence type="ECO:0000313" key="2">
    <source>
        <dbReference type="Proteomes" id="UP001215280"/>
    </source>
</evidence>
<accession>A0AAD7K7M8</accession>
<organism evidence="1 2">
    <name type="scientific">Mycena maculata</name>
    <dbReference type="NCBI Taxonomy" id="230809"/>
    <lineage>
        <taxon>Eukaryota</taxon>
        <taxon>Fungi</taxon>
        <taxon>Dikarya</taxon>
        <taxon>Basidiomycota</taxon>
        <taxon>Agaricomycotina</taxon>
        <taxon>Agaricomycetes</taxon>
        <taxon>Agaricomycetidae</taxon>
        <taxon>Agaricales</taxon>
        <taxon>Marasmiineae</taxon>
        <taxon>Mycenaceae</taxon>
        <taxon>Mycena</taxon>
    </lineage>
</organism>
<protein>
    <submittedName>
        <fullName evidence="1">Uncharacterized protein</fullName>
    </submittedName>
</protein>
<sequence length="107" mass="11473">MSLVEASPSPDTREKCCSVPQASILEYTQQGKADSTADVKKEEQTKEVAMNGKVVQCGVLAKHIFKNNDKEKAHYINDPAKFVGTAETFLHRVSAMGAGTGGSDRGT</sequence>
<gene>
    <name evidence="1" type="ORF">DFH07DRAFT_765962</name>
</gene>
<name>A0AAD7K7M8_9AGAR</name>
<evidence type="ECO:0000313" key="1">
    <source>
        <dbReference type="EMBL" id="KAJ7778751.1"/>
    </source>
</evidence>
<proteinExistence type="predicted"/>
<keyword evidence="2" id="KW-1185">Reference proteome</keyword>